<organism evidence="3 4">
    <name type="scientific">Ignatzschineria rhizosphaerae</name>
    <dbReference type="NCBI Taxonomy" id="2923279"/>
    <lineage>
        <taxon>Bacteria</taxon>
        <taxon>Pseudomonadati</taxon>
        <taxon>Pseudomonadota</taxon>
        <taxon>Gammaproteobacteria</taxon>
        <taxon>Cardiobacteriales</taxon>
        <taxon>Ignatzschineriaceae</taxon>
        <taxon>Ignatzschineria</taxon>
    </lineage>
</organism>
<evidence type="ECO:0000256" key="1">
    <source>
        <dbReference type="ARBA" id="ARBA00022676"/>
    </source>
</evidence>
<dbReference type="SUPFAM" id="SSF53756">
    <property type="entry name" value="UDP-Glycosyltransferase/glycogen phosphorylase"/>
    <property type="match status" value="1"/>
</dbReference>
<dbReference type="PANTHER" id="PTHR30160">
    <property type="entry name" value="TETRAACYLDISACCHARIDE 4'-KINASE-RELATED"/>
    <property type="match status" value="1"/>
</dbReference>
<keyword evidence="1" id="KW-0328">Glycosyltransferase</keyword>
<sequence>MSLKQSLSKHIWNLRFLNKKLKLNWAYLKFSFVKKILPKRHTPVDFSHVKKILIVRNDKHGDMIATTGFIKALAQAGYEVYISSEKASLDIIEFNPYVKGVFSYQDKTLKALYRSIKNIRKMNFDAVIDLKYCRGVYKKNIIFCAFVKSPILIGFNKSNIPAYNVSLPYYELSAHVTTRLPPLLKLFNIEEYDLNYEIYTTPEMQENTVQFIEKNLKNDQKLAIVNPLGGNKSRWLTQQQLDSTLKLLMPNYQVVMIGQPSQLQNLSWPDSIPLFQSKSILEVVPLIERADLILTVDTSIVHMASAFSKKTIALYLDLTHGKASNPFRAEYNAKVTKYGTHLLNLLSDAPYINAQHPDETPPINHLNWSPNNPNADQLIFTYRSFSDIPLAEFESAIQQALEE</sequence>
<proteinExistence type="predicted"/>
<evidence type="ECO:0000256" key="2">
    <source>
        <dbReference type="ARBA" id="ARBA00022679"/>
    </source>
</evidence>
<dbReference type="CDD" id="cd03789">
    <property type="entry name" value="GT9_LPS_heptosyltransferase"/>
    <property type="match status" value="1"/>
</dbReference>
<dbReference type="InterPro" id="IPR051199">
    <property type="entry name" value="LPS_LOS_Heptosyltrfase"/>
</dbReference>
<evidence type="ECO:0000313" key="4">
    <source>
        <dbReference type="Proteomes" id="UP000829542"/>
    </source>
</evidence>
<dbReference type="Gene3D" id="3.40.50.2000">
    <property type="entry name" value="Glycogen Phosphorylase B"/>
    <property type="match status" value="2"/>
</dbReference>
<keyword evidence="4" id="KW-1185">Reference proteome</keyword>
<accession>A0ABY3X5W7</accession>
<reference evidence="3 4" key="1">
    <citation type="submission" date="2022-03" db="EMBL/GenBank/DDBJ databases">
        <title>Ignatzschineria rhizosphaerae HR5S32.</title>
        <authorList>
            <person name="Sun J.Q."/>
            <person name="Feng J.Y."/>
        </authorList>
    </citation>
    <scope>NUCLEOTIDE SEQUENCE [LARGE SCALE GENOMIC DNA]</scope>
    <source>
        <strain evidence="3 4">HR5S32</strain>
    </source>
</reference>
<dbReference type="Pfam" id="PF01075">
    <property type="entry name" value="Glyco_transf_9"/>
    <property type="match status" value="1"/>
</dbReference>
<dbReference type="Proteomes" id="UP000829542">
    <property type="component" value="Chromosome"/>
</dbReference>
<dbReference type="RefSeq" id="WP_242149202.1">
    <property type="nucleotide sequence ID" value="NZ_CP093379.1"/>
</dbReference>
<evidence type="ECO:0000313" key="3">
    <source>
        <dbReference type="EMBL" id="UNM96180.1"/>
    </source>
</evidence>
<dbReference type="InterPro" id="IPR002201">
    <property type="entry name" value="Glyco_trans_9"/>
</dbReference>
<keyword evidence="2" id="KW-0808">Transferase</keyword>
<dbReference type="EMBL" id="CP093379">
    <property type="protein sequence ID" value="UNM96180.1"/>
    <property type="molecule type" value="Genomic_DNA"/>
</dbReference>
<gene>
    <name evidence="3" type="ORF">MMG00_13430</name>
</gene>
<protein>
    <submittedName>
        <fullName evidence="3">Glycosyltransferase family 9 protein</fullName>
    </submittedName>
</protein>
<name>A0ABY3X5W7_9GAMM</name>